<name>A0AAN7DHI1_9FUNG</name>
<dbReference type="AlphaFoldDB" id="A0AAN7DHI1"/>
<dbReference type="GO" id="GO:0003676">
    <property type="term" value="F:nucleic acid binding"/>
    <property type="evidence" value="ECO:0007669"/>
    <property type="project" value="InterPro"/>
</dbReference>
<evidence type="ECO:0000313" key="2">
    <source>
        <dbReference type="EMBL" id="KAK4516868.1"/>
    </source>
</evidence>
<reference evidence="2 3" key="1">
    <citation type="submission" date="2022-11" db="EMBL/GenBank/DDBJ databases">
        <title>Mucor velutinosus strain NIH1002 WGS.</title>
        <authorList>
            <person name="Subramanian P."/>
            <person name="Mullikin J.C."/>
            <person name="Segre J.A."/>
            <person name="Zelazny A.M."/>
        </authorList>
    </citation>
    <scope>NUCLEOTIDE SEQUENCE [LARGE SCALE GENOMIC DNA]</scope>
    <source>
        <strain evidence="2 3">NIH1002</strain>
    </source>
</reference>
<accession>A0AAN7DHI1</accession>
<dbReference type="PANTHER" id="PTHR23022">
    <property type="entry name" value="TRANSPOSABLE ELEMENT-RELATED"/>
    <property type="match status" value="1"/>
</dbReference>
<dbReference type="RefSeq" id="XP_064683534.1">
    <property type="nucleotide sequence ID" value="XM_064819614.1"/>
</dbReference>
<dbReference type="GeneID" id="89943896"/>
<dbReference type="PANTHER" id="PTHR23022:SF134">
    <property type="entry name" value="TRANSPOSABLE ELEMENT TC1 TRANSPOSASE"/>
    <property type="match status" value="1"/>
</dbReference>
<evidence type="ECO:0000313" key="3">
    <source>
        <dbReference type="Proteomes" id="UP001304243"/>
    </source>
</evidence>
<dbReference type="Proteomes" id="UP001304243">
    <property type="component" value="Unassembled WGS sequence"/>
</dbReference>
<feature type="domain" description="Tc1-like transposase DDE" evidence="1">
    <location>
        <begin position="43"/>
        <end position="200"/>
    </location>
</feature>
<protein>
    <recommendedName>
        <fullName evidence="1">Tc1-like transposase DDE domain-containing protein</fullName>
    </recommendedName>
</protein>
<dbReference type="InterPro" id="IPR038717">
    <property type="entry name" value="Tc1-like_DDE_dom"/>
</dbReference>
<sequence length="240" mass="27631">MKLIGFQSYKNAHKPALTPEHKLKRLSWCLDKVGWGPEQWRKVVWSDESKFMVLGNDGGSRVIRKEGKRYNDYYIIKTKKFGSGSVMLWGCFWAGGYGPLVALDGRVNQDRYIECLDKSYLPWIADVMKNEEGNFVLQEDGASCHTGRISTSWKEDQPLVNSFSFWPAQSPNLNPIEHLWATMEKRIESKRHRIDNAEQLLACIHEEWNNLDLDLAERLVASMTSGCQAVINTRGEITRY</sequence>
<evidence type="ECO:0000259" key="1">
    <source>
        <dbReference type="Pfam" id="PF13358"/>
    </source>
</evidence>
<dbReference type="Gene3D" id="3.30.420.10">
    <property type="entry name" value="Ribonuclease H-like superfamily/Ribonuclease H"/>
    <property type="match status" value="1"/>
</dbReference>
<proteinExistence type="predicted"/>
<dbReference type="Pfam" id="PF13358">
    <property type="entry name" value="DDE_3"/>
    <property type="match status" value="1"/>
</dbReference>
<dbReference type="EMBL" id="JASEJX010000013">
    <property type="protein sequence ID" value="KAK4516868.1"/>
    <property type="molecule type" value="Genomic_DNA"/>
</dbReference>
<organism evidence="2 3">
    <name type="scientific">Mucor velutinosus</name>
    <dbReference type="NCBI Taxonomy" id="708070"/>
    <lineage>
        <taxon>Eukaryota</taxon>
        <taxon>Fungi</taxon>
        <taxon>Fungi incertae sedis</taxon>
        <taxon>Mucoromycota</taxon>
        <taxon>Mucoromycotina</taxon>
        <taxon>Mucoromycetes</taxon>
        <taxon>Mucorales</taxon>
        <taxon>Mucorineae</taxon>
        <taxon>Mucoraceae</taxon>
        <taxon>Mucor</taxon>
    </lineage>
</organism>
<gene>
    <name evidence="2" type="ORF">ATC70_000194</name>
</gene>
<dbReference type="InterPro" id="IPR052338">
    <property type="entry name" value="Transposase_5"/>
</dbReference>
<keyword evidence="3" id="KW-1185">Reference proteome</keyword>
<comment type="caution">
    <text evidence="2">The sequence shown here is derived from an EMBL/GenBank/DDBJ whole genome shotgun (WGS) entry which is preliminary data.</text>
</comment>
<dbReference type="InterPro" id="IPR036397">
    <property type="entry name" value="RNaseH_sf"/>
</dbReference>